<dbReference type="OMA" id="NINARMQ"/>
<keyword evidence="2" id="KW-1185">Reference proteome</keyword>
<evidence type="ECO:0008006" key="3">
    <source>
        <dbReference type="Google" id="ProtNLM"/>
    </source>
</evidence>
<name>E2BGE0_HARSA</name>
<dbReference type="InParanoid" id="E2BGE0"/>
<dbReference type="OrthoDB" id="7555341at2759"/>
<evidence type="ECO:0000313" key="2">
    <source>
        <dbReference type="Proteomes" id="UP000008237"/>
    </source>
</evidence>
<sequence>MADKWSIDILKKWEFLSYEAIFKKQANFFLEQEIDKDSFLKLNEEHIRLLIPRFGPQAKFIHLWKNFVSSLQKIENADILDENKIIPEEIRIIDTIDTIVAIDTIDNDTFMVKDIFITNVSEEKSVNEESSTDVSMQIDELQSQQDVKLYLEQTSDGKSYFGIYNKQGFDNVLRTDLAKYIITAELTDDSNKRITPDDFKRLSLQIVQLFPLEIVDTWYIPRRKCIGTDRAVQPRGKLYNQYTRLICKLRRAELRSTNLQEEEENIDIFRNFNGAGSSETQLDSFQWLRRCLEPQNEAIVKWKETASVRLLKLRSTEYRRKKGKQFISEITEYFNEFRVLRQPWGYILLEQDFHYLYPNYSMQLLSNWEKIAVKIKKLLKTTIKSTTVEDNTFKYFSFCCLLCTGTVGKINLFSEEIVKVLLAIPTLFSPTNVGKWRPTAADLGAGFLLHIKVVSVAQN</sequence>
<dbReference type="Proteomes" id="UP000008237">
    <property type="component" value="Unassembled WGS sequence"/>
</dbReference>
<proteinExistence type="predicted"/>
<dbReference type="Gene3D" id="1.10.150.50">
    <property type="entry name" value="Transcription Factor, Ets-1"/>
    <property type="match status" value="1"/>
</dbReference>
<reference evidence="1 2" key="1">
    <citation type="journal article" date="2010" name="Science">
        <title>Genomic comparison of the ants Camponotus floridanus and Harpegnathos saltator.</title>
        <authorList>
            <person name="Bonasio R."/>
            <person name="Zhang G."/>
            <person name="Ye C."/>
            <person name="Mutti N.S."/>
            <person name="Fang X."/>
            <person name="Qin N."/>
            <person name="Donahue G."/>
            <person name="Yang P."/>
            <person name="Li Q."/>
            <person name="Li C."/>
            <person name="Zhang P."/>
            <person name="Huang Z."/>
            <person name="Berger S.L."/>
            <person name="Reinberg D."/>
            <person name="Wang J."/>
            <person name="Liebig J."/>
        </authorList>
    </citation>
    <scope>NUCLEOTIDE SEQUENCE [LARGE SCALE GENOMIC DNA]</scope>
    <source>
        <strain evidence="1 2">R22 G/1</strain>
    </source>
</reference>
<protein>
    <recommendedName>
        <fullName evidence="3">SAM domain-containing protein</fullName>
    </recommendedName>
</protein>
<gene>
    <name evidence="1" type="ORF">EAI_04678</name>
</gene>
<evidence type="ECO:0000313" key="1">
    <source>
        <dbReference type="EMBL" id="EFN85241.1"/>
    </source>
</evidence>
<dbReference type="AlphaFoldDB" id="E2BGE0"/>
<dbReference type="InterPro" id="IPR013761">
    <property type="entry name" value="SAM/pointed_sf"/>
</dbReference>
<organism evidence="2">
    <name type="scientific">Harpegnathos saltator</name>
    <name type="common">Jerdon's jumping ant</name>
    <dbReference type="NCBI Taxonomy" id="610380"/>
    <lineage>
        <taxon>Eukaryota</taxon>
        <taxon>Metazoa</taxon>
        <taxon>Ecdysozoa</taxon>
        <taxon>Arthropoda</taxon>
        <taxon>Hexapoda</taxon>
        <taxon>Insecta</taxon>
        <taxon>Pterygota</taxon>
        <taxon>Neoptera</taxon>
        <taxon>Endopterygota</taxon>
        <taxon>Hymenoptera</taxon>
        <taxon>Apocrita</taxon>
        <taxon>Aculeata</taxon>
        <taxon>Formicoidea</taxon>
        <taxon>Formicidae</taxon>
        <taxon>Ponerinae</taxon>
        <taxon>Ponerini</taxon>
        <taxon>Harpegnathos</taxon>
    </lineage>
</organism>
<dbReference type="EMBL" id="GL448144">
    <property type="protein sequence ID" value="EFN85241.1"/>
    <property type="molecule type" value="Genomic_DNA"/>
</dbReference>
<accession>E2BGE0</accession>